<dbReference type="Proteomes" id="UP001189429">
    <property type="component" value="Unassembled WGS sequence"/>
</dbReference>
<feature type="non-terminal residue" evidence="2">
    <location>
        <position position="1"/>
    </location>
</feature>
<dbReference type="EMBL" id="CAUYUJ010013558">
    <property type="protein sequence ID" value="CAK0836433.1"/>
    <property type="molecule type" value="Genomic_DNA"/>
</dbReference>
<feature type="compositionally biased region" description="Basic and acidic residues" evidence="1">
    <location>
        <begin position="431"/>
        <end position="447"/>
    </location>
</feature>
<reference evidence="2" key="1">
    <citation type="submission" date="2023-10" db="EMBL/GenBank/DDBJ databases">
        <authorList>
            <person name="Chen Y."/>
            <person name="Shah S."/>
            <person name="Dougan E. K."/>
            <person name="Thang M."/>
            <person name="Chan C."/>
        </authorList>
    </citation>
    <scope>NUCLEOTIDE SEQUENCE [LARGE SCALE GENOMIC DNA]</scope>
</reference>
<feature type="region of interest" description="Disordered" evidence="1">
    <location>
        <begin position="421"/>
        <end position="447"/>
    </location>
</feature>
<protein>
    <submittedName>
        <fullName evidence="2">Uncharacterized protein</fullName>
    </submittedName>
</protein>
<gene>
    <name evidence="2" type="ORF">PCOR1329_LOCUS32913</name>
</gene>
<keyword evidence="3" id="KW-1185">Reference proteome</keyword>
<accession>A0ABN9SVA8</accession>
<feature type="non-terminal residue" evidence="2">
    <location>
        <position position="447"/>
    </location>
</feature>
<evidence type="ECO:0000256" key="1">
    <source>
        <dbReference type="SAM" id="MobiDB-lite"/>
    </source>
</evidence>
<comment type="caution">
    <text evidence="2">The sequence shown here is derived from an EMBL/GenBank/DDBJ whole genome shotgun (WGS) entry which is preliminary data.</text>
</comment>
<proteinExistence type="predicted"/>
<organism evidence="2 3">
    <name type="scientific">Prorocentrum cordatum</name>
    <dbReference type="NCBI Taxonomy" id="2364126"/>
    <lineage>
        <taxon>Eukaryota</taxon>
        <taxon>Sar</taxon>
        <taxon>Alveolata</taxon>
        <taxon>Dinophyceae</taxon>
        <taxon>Prorocentrales</taxon>
        <taxon>Prorocentraceae</taxon>
        <taxon>Prorocentrum</taxon>
    </lineage>
</organism>
<feature type="region of interest" description="Disordered" evidence="1">
    <location>
        <begin position="1"/>
        <end position="26"/>
    </location>
</feature>
<evidence type="ECO:0000313" key="3">
    <source>
        <dbReference type="Proteomes" id="UP001189429"/>
    </source>
</evidence>
<sequence length="447" mass="49526">ASLKRGAGGLHRHTKLWGPPEKNLSMEKDQAGEPIIDQLLNTQHKAEYWSTFWRVEQQTPQQQACWSNFRAAARKRSYALEPTTSQEVAEVVKVFEPVIEMGADRTNPRWWSQLPQEGVLHLAYFLNLAEQSLAWPAHIIVNVVQLMYKSEQPDRPIALTQATCRVWSRIRRPQVADWAEFNVQFWDKAVAGSSCLRAALRRYIHLDMATVQGISWCEASKGILAGCSQSVDMSRLALFQMVTEHHAQCIPVYFQSWVDDVAQAAIGTERDAIEKTTRAATAFANQSKEQSLRISVKSTLVSNPPRIAKAVQSRLLRVGVALKASQFVEGPGVDGAPRRRATVSGKTRRQASAARGAMIKRVAKTARSATGLTKTGSIPQDRGQALEIARGKAWTALTATSKWSRVKGALAAAAAALQDIGFSPQSPRRWRNQDGGEIDLEKDGPER</sequence>
<evidence type="ECO:0000313" key="2">
    <source>
        <dbReference type="EMBL" id="CAK0836433.1"/>
    </source>
</evidence>
<name>A0ABN9SVA8_9DINO</name>